<dbReference type="PANTHER" id="PTHR33514">
    <property type="entry name" value="PROTEIN ABCI12, CHLOROPLASTIC"/>
    <property type="match status" value="1"/>
</dbReference>
<dbReference type="InterPro" id="IPR003339">
    <property type="entry name" value="ABC/ECF_trnsptr_transmembrane"/>
</dbReference>
<evidence type="ECO:0000256" key="3">
    <source>
        <dbReference type="ARBA" id="ARBA00022989"/>
    </source>
</evidence>
<dbReference type="Pfam" id="PF02361">
    <property type="entry name" value="CbiQ"/>
    <property type="match status" value="1"/>
</dbReference>
<protein>
    <submittedName>
        <fullName evidence="6">Energy-coupling factor transporter transmembrane component T</fullName>
    </submittedName>
</protein>
<dbReference type="EMBL" id="BAABQM010000001">
    <property type="protein sequence ID" value="GAA5414464.1"/>
    <property type="molecule type" value="Genomic_DNA"/>
</dbReference>
<feature type="transmembrane region" description="Helical" evidence="5">
    <location>
        <begin position="61"/>
        <end position="83"/>
    </location>
</feature>
<gene>
    <name evidence="6" type="ORF">UREOM_1750</name>
</gene>
<dbReference type="RefSeq" id="WP_353289631.1">
    <property type="nucleotide sequence ID" value="NZ_BAABQM010000001.1"/>
</dbReference>
<keyword evidence="3 5" id="KW-1133">Transmembrane helix</keyword>
<evidence type="ECO:0000256" key="2">
    <source>
        <dbReference type="ARBA" id="ARBA00022692"/>
    </source>
</evidence>
<dbReference type="Proteomes" id="UP001449582">
    <property type="component" value="Unassembled WGS sequence"/>
</dbReference>
<evidence type="ECO:0000256" key="5">
    <source>
        <dbReference type="SAM" id="Phobius"/>
    </source>
</evidence>
<sequence>MNGQGFIKRESVIHRLNPALKFIAFIVIIAMIFIPLGFFAQLLIGIAVLTVYWIAKLPAKMLWNILKSVMFLFALLLLVNWCIYKDPIAVFVPPGHFGLVTGDLGMNKNMIQLEADHTYISKLWGGQVVNFITPTGNISVDGHTFTYQEIINQNVKNVKTLDRMFRDLSPESQTQLLKLCHNDQTLAKNYLWIINNSYTLTIDGAKYRITTTVLNNTNSGLINDHSVVYSITHWYTLSPKAIELALYVSIKVFLMIVIATILTSTTTSIELTYALEDIFSPLKIFRFPVAEVSMMIAIALRFIPSLLAESQRVLNAQSSRGVDFKNGKFFDKCKAIVSLVVPLFSIAFQKAGELANAMDARSYNPRYARTRYRIFQVKWADWLAFALLCVLFGFLIGMAAVKLDFAPFGIFELGILLG</sequence>
<feature type="transmembrane region" description="Helical" evidence="5">
    <location>
        <begin position="22"/>
        <end position="55"/>
    </location>
</feature>
<evidence type="ECO:0000313" key="7">
    <source>
        <dbReference type="Proteomes" id="UP001449582"/>
    </source>
</evidence>
<organism evidence="6 7">
    <name type="scientific">Ureaplasma ceti</name>
    <dbReference type="NCBI Taxonomy" id="3119530"/>
    <lineage>
        <taxon>Bacteria</taxon>
        <taxon>Bacillati</taxon>
        <taxon>Mycoplasmatota</taxon>
        <taxon>Mycoplasmoidales</taxon>
        <taxon>Mycoplasmoidaceae</taxon>
        <taxon>Ureaplasma</taxon>
    </lineage>
</organism>
<evidence type="ECO:0000256" key="1">
    <source>
        <dbReference type="ARBA" id="ARBA00004141"/>
    </source>
</evidence>
<keyword evidence="2 5" id="KW-0812">Transmembrane</keyword>
<keyword evidence="7" id="KW-1185">Reference proteome</keyword>
<reference evidence="6" key="1">
    <citation type="submission" date="2024-02" db="EMBL/GenBank/DDBJ databases">
        <title>Draft genome sequence of new strains in genus Ureaplasma.</title>
        <authorList>
            <person name="Nakajima Y."/>
            <person name="Segawa T."/>
        </authorList>
    </citation>
    <scope>NUCLEOTIDE SEQUENCE [LARGE SCALE GENOMIC DNA]</scope>
    <source>
        <strain evidence="6">OM1</strain>
    </source>
</reference>
<dbReference type="PANTHER" id="PTHR33514:SF13">
    <property type="entry name" value="PROTEIN ABCI12, CHLOROPLASTIC"/>
    <property type="match status" value="1"/>
</dbReference>
<comment type="subcellular location">
    <subcellularLocation>
        <location evidence="1">Membrane</location>
        <topology evidence="1">Multi-pass membrane protein</topology>
    </subcellularLocation>
</comment>
<keyword evidence="4 5" id="KW-0472">Membrane</keyword>
<name>A0ABP9UCK0_9BACT</name>
<dbReference type="CDD" id="cd16914">
    <property type="entry name" value="EcfT"/>
    <property type="match status" value="1"/>
</dbReference>
<accession>A0ABP9UCK0</accession>
<feature type="transmembrane region" description="Helical" evidence="5">
    <location>
        <begin position="379"/>
        <end position="401"/>
    </location>
</feature>
<comment type="caution">
    <text evidence="6">The sequence shown here is derived from an EMBL/GenBank/DDBJ whole genome shotgun (WGS) entry which is preliminary data.</text>
</comment>
<proteinExistence type="predicted"/>
<evidence type="ECO:0000256" key="4">
    <source>
        <dbReference type="ARBA" id="ARBA00023136"/>
    </source>
</evidence>
<feature type="transmembrane region" description="Helical" evidence="5">
    <location>
        <begin position="244"/>
        <end position="264"/>
    </location>
</feature>
<evidence type="ECO:0000313" key="6">
    <source>
        <dbReference type="EMBL" id="GAA5414464.1"/>
    </source>
</evidence>